<evidence type="ECO:0000256" key="2">
    <source>
        <dbReference type="SAM" id="SignalP"/>
    </source>
</evidence>
<keyword evidence="5" id="KW-1185">Reference proteome</keyword>
<evidence type="ECO:0000259" key="3">
    <source>
        <dbReference type="Pfam" id="PF13505"/>
    </source>
</evidence>
<proteinExistence type="predicted"/>
<evidence type="ECO:0000313" key="5">
    <source>
        <dbReference type="Proteomes" id="UP001595791"/>
    </source>
</evidence>
<organism evidence="4 5">
    <name type="scientific">Chitinimonas lacunae</name>
    <dbReference type="NCBI Taxonomy" id="1963018"/>
    <lineage>
        <taxon>Bacteria</taxon>
        <taxon>Pseudomonadati</taxon>
        <taxon>Pseudomonadota</taxon>
        <taxon>Betaproteobacteria</taxon>
        <taxon>Neisseriales</taxon>
        <taxon>Chitinibacteraceae</taxon>
        <taxon>Chitinimonas</taxon>
    </lineage>
</organism>
<feature type="domain" description="Outer membrane protein beta-barrel" evidence="3">
    <location>
        <begin position="11"/>
        <end position="199"/>
    </location>
</feature>
<keyword evidence="1 2" id="KW-0732">Signal</keyword>
<name>A0ABV8MST2_9NEIS</name>
<protein>
    <submittedName>
        <fullName evidence="4">Outer membrane beta-barrel protein</fullName>
    </submittedName>
</protein>
<evidence type="ECO:0000313" key="4">
    <source>
        <dbReference type="EMBL" id="MFC4160379.1"/>
    </source>
</evidence>
<sequence length="199" mass="22088">MSKTLKTLFATLALTLSGAAMAAPTGQHSGLRFVMTGGLTGGGDKLSTVRYTNGSSKSIRTGALVQFGAGVVWRDHELPASIKLTANMHMDIAPGSNGDVYFRRFPIELIGYYHPTDRWMVGVGARWAVKPKLVYDIDGYSNRVRFDNAYGLLFEVGYNFNDHLALIGRYAHEDYEYRDFNSNDSIDGSHLGLMLDYRF</sequence>
<dbReference type="RefSeq" id="WP_378165140.1">
    <property type="nucleotide sequence ID" value="NZ_JBHSBU010000001.1"/>
</dbReference>
<gene>
    <name evidence="4" type="ORF">ACFOW7_13625</name>
</gene>
<comment type="caution">
    <text evidence="4">The sequence shown here is derived from an EMBL/GenBank/DDBJ whole genome shotgun (WGS) entry which is preliminary data.</text>
</comment>
<dbReference type="InterPro" id="IPR027385">
    <property type="entry name" value="Beta-barrel_OMP"/>
</dbReference>
<dbReference type="Pfam" id="PF13505">
    <property type="entry name" value="OMP_b-brl"/>
    <property type="match status" value="1"/>
</dbReference>
<dbReference type="EMBL" id="JBHSBU010000001">
    <property type="protein sequence ID" value="MFC4160379.1"/>
    <property type="molecule type" value="Genomic_DNA"/>
</dbReference>
<reference evidence="5" key="1">
    <citation type="journal article" date="2019" name="Int. J. Syst. Evol. Microbiol.">
        <title>The Global Catalogue of Microorganisms (GCM) 10K type strain sequencing project: providing services to taxonomists for standard genome sequencing and annotation.</title>
        <authorList>
            <consortium name="The Broad Institute Genomics Platform"/>
            <consortium name="The Broad Institute Genome Sequencing Center for Infectious Disease"/>
            <person name="Wu L."/>
            <person name="Ma J."/>
        </authorList>
    </citation>
    <scope>NUCLEOTIDE SEQUENCE [LARGE SCALE GENOMIC DNA]</scope>
    <source>
        <strain evidence="5">LMG 29894</strain>
    </source>
</reference>
<dbReference type="Proteomes" id="UP001595791">
    <property type="component" value="Unassembled WGS sequence"/>
</dbReference>
<evidence type="ECO:0000256" key="1">
    <source>
        <dbReference type="ARBA" id="ARBA00022729"/>
    </source>
</evidence>
<feature type="chain" id="PRO_5045141383" evidence="2">
    <location>
        <begin position="23"/>
        <end position="199"/>
    </location>
</feature>
<feature type="signal peptide" evidence="2">
    <location>
        <begin position="1"/>
        <end position="22"/>
    </location>
</feature>
<accession>A0ABV8MST2</accession>